<evidence type="ECO:0000313" key="5">
    <source>
        <dbReference type="Proteomes" id="UP001620520"/>
    </source>
</evidence>
<dbReference type="EMBL" id="JBIYEW010000003">
    <property type="protein sequence ID" value="MFK4639489.1"/>
    <property type="molecule type" value="Genomic_DNA"/>
</dbReference>
<dbReference type="SUPFAM" id="SSF51445">
    <property type="entry name" value="(Trans)glycosidases"/>
    <property type="match status" value="1"/>
</dbReference>
<dbReference type="Proteomes" id="UP001620520">
    <property type="component" value="Unassembled WGS sequence"/>
</dbReference>
<dbReference type="Gene3D" id="2.60.40.3950">
    <property type="match status" value="1"/>
</dbReference>
<comment type="caution">
    <text evidence="4">The sequence shown here is derived from an EMBL/GenBank/DDBJ whole genome shotgun (WGS) entry which is preliminary data.</text>
</comment>
<dbReference type="Gene3D" id="3.20.20.80">
    <property type="entry name" value="Glycosidases"/>
    <property type="match status" value="1"/>
</dbReference>
<feature type="domain" description="DUF5060" evidence="2">
    <location>
        <begin position="108"/>
        <end position="169"/>
    </location>
</feature>
<keyword evidence="5" id="KW-1185">Reference proteome</keyword>
<gene>
    <name evidence="4" type="ORF">ABIA52_002378</name>
</gene>
<dbReference type="InterPro" id="IPR013783">
    <property type="entry name" value="Ig-like_fold"/>
</dbReference>
<dbReference type="InterPro" id="IPR041239">
    <property type="entry name" value="DUF5605"/>
</dbReference>
<feature type="domain" description="DUF5605" evidence="3">
    <location>
        <begin position="505"/>
        <end position="574"/>
    </location>
</feature>
<dbReference type="InterPro" id="IPR025277">
    <property type="entry name" value="Apiosidase-like_cat_dom"/>
</dbReference>
<dbReference type="Pfam" id="PF13204">
    <property type="entry name" value="Apiosidase"/>
    <property type="match status" value="1"/>
</dbReference>
<dbReference type="PANTHER" id="PTHR37836">
    <property type="entry name" value="LMO1036 PROTEIN"/>
    <property type="match status" value="1"/>
</dbReference>
<dbReference type="InterPro" id="IPR017853">
    <property type="entry name" value="GH"/>
</dbReference>
<sequence>MAVMGEHTQARLILDYEAGRAALSEALPEVVRNPDQFGGALDLPIGALATVFRVKEVAQQRLWSQLSVIEVPDRIQEPAIEPNPEYEDAEVLQASARLITPETGQVNETVEIALDGPSHGNPFTDVELHAYFSLDGQEIRAGGFYDGNGRYVVRFLPETAGHWKFRTESTARSLNGHTGSIIVETGAARGVVRVAETFHFSYAGGGVYRPVGTTLYAWTHQSPELEKKTLETLSTSPFTKVRMCVFPKSFIFNDNDPGLYPFEREGETWDTTRFDPAFFQHFESRIRDLGKLGIEADVILFHPYDRWGFQDLGAAADDRYLRYIARRLAAIPNVWWSLANEYDFVTTKTPEDWERFAGIVAEEDHANHLLSIHNGTRIYDFSVQWATHCSLQKVDYYKTAELVEDLREKWGKPVIMDEIGYEGDLEYEWGSLSAQEIVRRVWETNLRGGYYTHGETYYHPDDELWWAKGGELLGQSAERIAFLDKLVAESPTGRLEPLSLTAPTPAGGVAGEYELHYNGYSQYRYITVGIPEGRDAVIDVIDTWAMTVETLPGTYSGRARVELPVRPYMALRVRVNKAPS</sequence>
<accession>A0ABW8N7F0</accession>
<proteinExistence type="predicted"/>
<evidence type="ECO:0000259" key="1">
    <source>
        <dbReference type="Pfam" id="PF13204"/>
    </source>
</evidence>
<dbReference type="Pfam" id="PF16586">
    <property type="entry name" value="DUF5060"/>
    <property type="match status" value="1"/>
</dbReference>
<dbReference type="Gene3D" id="2.60.40.10">
    <property type="entry name" value="Immunoglobulins"/>
    <property type="match status" value="1"/>
</dbReference>
<dbReference type="PANTHER" id="PTHR37836:SF2">
    <property type="entry name" value="DUF4038 DOMAIN-CONTAINING PROTEIN"/>
    <property type="match status" value="1"/>
</dbReference>
<protein>
    <recommendedName>
        <fullName evidence="6">DUF5060 domain-containing protein</fullName>
    </recommendedName>
</protein>
<dbReference type="Pfam" id="PF18310">
    <property type="entry name" value="DUF5605"/>
    <property type="match status" value="1"/>
</dbReference>
<organism evidence="4 5">
    <name type="scientific">Paenarthrobacter histidinolovorans</name>
    <dbReference type="NCBI Taxonomy" id="43664"/>
    <lineage>
        <taxon>Bacteria</taxon>
        <taxon>Bacillati</taxon>
        <taxon>Actinomycetota</taxon>
        <taxon>Actinomycetes</taxon>
        <taxon>Micrococcales</taxon>
        <taxon>Micrococcaceae</taxon>
        <taxon>Paenarthrobacter</taxon>
    </lineage>
</organism>
<reference evidence="4 5" key="1">
    <citation type="submission" date="2024-10" db="EMBL/GenBank/DDBJ databases">
        <title>Novel secondary metabolite-producing bacteria for plant disease control.</title>
        <authorList>
            <person name="Chevrette M."/>
        </authorList>
    </citation>
    <scope>NUCLEOTIDE SEQUENCE [LARGE SCALE GENOMIC DNA]</scope>
    <source>
        <strain evidence="4 5">J30 TE3557</strain>
    </source>
</reference>
<evidence type="ECO:0000259" key="3">
    <source>
        <dbReference type="Pfam" id="PF18310"/>
    </source>
</evidence>
<feature type="domain" description="Apiosidase-like catalytic" evidence="1">
    <location>
        <begin position="261"/>
        <end position="457"/>
    </location>
</feature>
<name>A0ABW8N7F0_9MICC</name>
<dbReference type="InterPro" id="IPR032260">
    <property type="entry name" value="DUF5060"/>
</dbReference>
<evidence type="ECO:0000259" key="2">
    <source>
        <dbReference type="Pfam" id="PF16586"/>
    </source>
</evidence>
<evidence type="ECO:0008006" key="6">
    <source>
        <dbReference type="Google" id="ProtNLM"/>
    </source>
</evidence>
<evidence type="ECO:0000313" key="4">
    <source>
        <dbReference type="EMBL" id="MFK4639489.1"/>
    </source>
</evidence>